<dbReference type="OrthoDB" id="9794720at2"/>
<dbReference type="eggNOG" id="COG1468">
    <property type="taxonomic scope" value="Bacteria"/>
</dbReference>
<keyword evidence="4 9" id="KW-0269">Exonuclease</keyword>
<dbReference type="Pfam" id="PF01930">
    <property type="entry name" value="Cas_Cas4"/>
    <property type="match status" value="1"/>
</dbReference>
<dbReference type="Proteomes" id="UP000011765">
    <property type="component" value="Chromosome"/>
</dbReference>
<dbReference type="InterPro" id="IPR011604">
    <property type="entry name" value="PDDEXK-like_dom_sf"/>
</dbReference>
<dbReference type="RefSeq" id="WP_013756177.1">
    <property type="nucleotide sequence ID" value="NC_015499.1"/>
</dbReference>
<comment type="cofactor">
    <cofactor evidence="9">
        <name>iron-sulfur cluster</name>
        <dbReference type="ChEBI" id="CHEBI:30408"/>
    </cofactor>
</comment>
<dbReference type="HOGENOM" id="CLU_133784_0_0_9"/>
<sequence>MSYLNYNQIHISPSVYNAFLICPRQAWLMSRQMVADQEFTYLDIGRLISEESFSRERKEIYIPDLSAKIDMITLKDGKYFVAEIKKSSATMPSGIEQLKYYMYLLRLKGVEIKGMIKIPLEKKSFEITLSPLDINNIEKRICEIKEVLNSENSPPVKRIKYCSKCAHYEFCFV</sequence>
<comment type="cofactor">
    <cofactor evidence="9">
        <name>Mg(2+)</name>
        <dbReference type="ChEBI" id="CHEBI:18420"/>
    </cofactor>
    <cofactor evidence="9">
        <name>Mn(2+)</name>
        <dbReference type="ChEBI" id="CHEBI:29035"/>
    </cofactor>
    <text evidence="9">Mg(2+) or Mn(2+) required for ssDNA cleavage activity.</text>
</comment>
<keyword evidence="12" id="KW-1185">Reference proteome</keyword>
<dbReference type="InterPro" id="IPR022765">
    <property type="entry name" value="Dna2/Cas4_DUF83"/>
</dbReference>
<dbReference type="InterPro" id="IPR013343">
    <property type="entry name" value="CRISPR-assoc_prot_Cas4"/>
</dbReference>
<evidence type="ECO:0000256" key="6">
    <source>
        <dbReference type="ARBA" id="ARBA00023014"/>
    </source>
</evidence>
<keyword evidence="5 9" id="KW-0408">Iron</keyword>
<dbReference type="EC" id="3.1.12.1" evidence="9"/>
<dbReference type="PANTHER" id="PTHR37168">
    <property type="entry name" value="CRISPR-ASSOCIATED EXONUCLEASE CAS4"/>
    <property type="match status" value="1"/>
</dbReference>
<keyword evidence="6 9" id="KW-0411">Iron-sulfur</keyword>
<dbReference type="AlphaFoldDB" id="M1E4R6"/>
<evidence type="ECO:0000313" key="11">
    <source>
        <dbReference type="EMBL" id="AEE14452.1"/>
    </source>
</evidence>
<evidence type="ECO:0000256" key="9">
    <source>
        <dbReference type="RuleBase" id="RU365022"/>
    </source>
</evidence>
<dbReference type="KEGG" id="tnr:Thena_0819"/>
<keyword evidence="2 9" id="KW-0479">Metal-binding</keyword>
<accession>M1E4R6</accession>
<keyword evidence="1 9" id="KW-0540">Nuclease</keyword>
<evidence type="ECO:0000256" key="7">
    <source>
        <dbReference type="ARBA" id="ARBA00023118"/>
    </source>
</evidence>
<keyword evidence="8 9" id="KW-0464">Manganese</keyword>
<keyword evidence="3 9" id="KW-0378">Hydrolase</keyword>
<evidence type="ECO:0000256" key="1">
    <source>
        <dbReference type="ARBA" id="ARBA00022722"/>
    </source>
</evidence>
<evidence type="ECO:0000256" key="5">
    <source>
        <dbReference type="ARBA" id="ARBA00023004"/>
    </source>
</evidence>
<evidence type="ECO:0000259" key="10">
    <source>
        <dbReference type="Pfam" id="PF01930"/>
    </source>
</evidence>
<feature type="domain" description="DUF83" evidence="10">
    <location>
        <begin position="17"/>
        <end position="172"/>
    </location>
</feature>
<evidence type="ECO:0000313" key="12">
    <source>
        <dbReference type="Proteomes" id="UP000011765"/>
    </source>
</evidence>
<evidence type="ECO:0000256" key="2">
    <source>
        <dbReference type="ARBA" id="ARBA00022723"/>
    </source>
</evidence>
<evidence type="ECO:0000256" key="3">
    <source>
        <dbReference type="ARBA" id="ARBA00022801"/>
    </source>
</evidence>
<dbReference type="GO" id="GO:0046872">
    <property type="term" value="F:metal ion binding"/>
    <property type="evidence" value="ECO:0007669"/>
    <property type="project" value="UniProtKB-KW"/>
</dbReference>
<protein>
    <recommendedName>
        <fullName evidence="9">CRISPR-associated exonuclease Cas4</fullName>
        <ecNumber evidence="9">3.1.12.1</ecNumber>
    </recommendedName>
</protein>
<dbReference type="EMBL" id="CP002690">
    <property type="protein sequence ID" value="AEE14452.1"/>
    <property type="molecule type" value="Genomic_DNA"/>
</dbReference>
<evidence type="ECO:0000256" key="8">
    <source>
        <dbReference type="ARBA" id="ARBA00023211"/>
    </source>
</evidence>
<evidence type="ECO:0000256" key="4">
    <source>
        <dbReference type="ARBA" id="ARBA00022839"/>
    </source>
</evidence>
<dbReference type="NCBIfam" id="TIGR00372">
    <property type="entry name" value="cas4"/>
    <property type="match status" value="1"/>
</dbReference>
<dbReference type="PANTHER" id="PTHR37168:SF2">
    <property type="entry name" value="CRISPR-ASSOCIATED EXONUCLEASE CAS4"/>
    <property type="match status" value="1"/>
</dbReference>
<dbReference type="STRING" id="747365.Thena_0819"/>
<comment type="function">
    <text evidence="9">CRISPR (clustered regularly interspaced short palindromic repeat) is an adaptive immune system that provides protection against mobile genetic elements (viruses, transposable elements and conjugative plasmids). CRISPR clusters contain sequences complementary to antecedent mobile elements and target invading nucleic acids. CRISPR clusters are transcribed and processed into CRISPR RNA (crRNA).</text>
</comment>
<keyword evidence="7 9" id="KW-0051">Antiviral defense</keyword>
<reference evidence="11 12" key="1">
    <citation type="submission" date="2011-04" db="EMBL/GenBank/DDBJ databases">
        <title>The complete genome of Thermodesulfobium narugense DSM 14796.</title>
        <authorList>
            <consortium name="US DOE Joint Genome Institute (JGI-PGF)"/>
            <person name="Lucas S."/>
            <person name="Han J."/>
            <person name="Lapidus A."/>
            <person name="Bruce D."/>
            <person name="Goodwin L."/>
            <person name="Pitluck S."/>
            <person name="Peters L."/>
            <person name="Kyrpides N."/>
            <person name="Mavromatis K."/>
            <person name="Pagani I."/>
            <person name="Ivanova N."/>
            <person name="Ovchinnikova G."/>
            <person name="Zhang X."/>
            <person name="Saunders L."/>
            <person name="Detter J.C."/>
            <person name="Tapia R."/>
            <person name="Han C."/>
            <person name="Land M."/>
            <person name="Hauser L."/>
            <person name="Markowitz V."/>
            <person name="Cheng J.-F."/>
            <person name="Hugenholtz P."/>
            <person name="Woyke T."/>
            <person name="Wu D."/>
            <person name="Spring S."/>
            <person name="Schroeder M."/>
            <person name="Brambilla E."/>
            <person name="Klenk H.-P."/>
            <person name="Eisen J.A."/>
        </authorList>
    </citation>
    <scope>NUCLEOTIDE SEQUENCE [LARGE SCALE GENOMIC DNA]</scope>
    <source>
        <strain evidence="11 12">DSM 14796</strain>
    </source>
</reference>
<dbReference type="Gene3D" id="3.90.320.10">
    <property type="match status" value="1"/>
</dbReference>
<dbReference type="GO" id="GO:0051536">
    <property type="term" value="F:iron-sulfur cluster binding"/>
    <property type="evidence" value="ECO:0007669"/>
    <property type="project" value="UniProtKB-KW"/>
</dbReference>
<organism evidence="11 12">
    <name type="scientific">Thermodesulfobium narugense DSM 14796</name>
    <dbReference type="NCBI Taxonomy" id="747365"/>
    <lineage>
        <taxon>Bacteria</taxon>
        <taxon>Pseudomonadati</taxon>
        <taxon>Thermodesulfobiota</taxon>
        <taxon>Thermodesulfobiia</taxon>
        <taxon>Thermodesulfobiales</taxon>
        <taxon>Thermodesulfobiaceae</taxon>
        <taxon>Thermodesulfobium</taxon>
    </lineage>
</organism>
<dbReference type="GO" id="GO:0004527">
    <property type="term" value="F:exonuclease activity"/>
    <property type="evidence" value="ECO:0007669"/>
    <property type="project" value="UniProtKB-KW"/>
</dbReference>
<comment type="similarity">
    <text evidence="9">Belongs to the CRISPR-associated exonuclease Cas4 family.</text>
</comment>
<gene>
    <name evidence="11" type="ORF">Thena_0819</name>
</gene>
<dbReference type="GO" id="GO:0051607">
    <property type="term" value="P:defense response to virus"/>
    <property type="evidence" value="ECO:0007669"/>
    <property type="project" value="UniProtKB-KW"/>
</dbReference>
<name>M1E4R6_9BACT</name>
<proteinExistence type="inferred from homology"/>